<dbReference type="GO" id="GO:0042393">
    <property type="term" value="F:histone binding"/>
    <property type="evidence" value="ECO:0007669"/>
    <property type="project" value="TreeGrafter"/>
</dbReference>
<evidence type="ECO:0000256" key="1">
    <source>
        <dbReference type="ARBA" id="ARBA00006914"/>
    </source>
</evidence>
<feature type="compositionally biased region" description="Low complexity" evidence="5">
    <location>
        <begin position="256"/>
        <end position="271"/>
    </location>
</feature>
<dbReference type="InterPro" id="IPR003959">
    <property type="entry name" value="ATPase_AAA_core"/>
</dbReference>
<feature type="region of interest" description="Disordered" evidence="5">
    <location>
        <begin position="1"/>
        <end position="86"/>
    </location>
</feature>
<dbReference type="SUPFAM" id="SSF143503">
    <property type="entry name" value="PUG domain-like"/>
    <property type="match status" value="1"/>
</dbReference>
<dbReference type="InterPro" id="IPR003960">
    <property type="entry name" value="ATPase_AAA_CS"/>
</dbReference>
<dbReference type="InterPro" id="IPR003593">
    <property type="entry name" value="AAA+_ATPase"/>
</dbReference>
<dbReference type="Pfam" id="PF17862">
    <property type="entry name" value="AAA_lid_3"/>
    <property type="match status" value="1"/>
</dbReference>
<evidence type="ECO:0000313" key="7">
    <source>
        <dbReference type="EMBL" id="TPP53008.1"/>
    </source>
</evidence>
<comment type="similarity">
    <text evidence="1">Belongs to the AAA ATPase family.</text>
</comment>
<reference evidence="8" key="1">
    <citation type="submission" date="2019-02" db="EMBL/GenBank/DDBJ databases">
        <title>FDA dAtabase for Regulatory Grade micrObial Sequences (FDA-ARGOS): Supporting development and validation of Infectious Disease Dx tests.</title>
        <authorList>
            <person name="Duncan R."/>
            <person name="Fisher C."/>
            <person name="Tallon L."/>
            <person name="Sadzewicz L."/>
            <person name="Sengamalay N."/>
            <person name="Ott S."/>
            <person name="Godinez A."/>
            <person name="Nagaraj S."/>
            <person name="Vavikolanu K."/>
            <person name="Nadendla S."/>
            <person name="Aluvathingal J."/>
            <person name="Sichtig H."/>
        </authorList>
    </citation>
    <scope>NUCLEOTIDE SEQUENCE [LARGE SCALE GENOMIC DNA]</scope>
    <source>
        <strain evidence="8">FDAARGOS_361</strain>
    </source>
</reference>
<dbReference type="InterPro" id="IPR027417">
    <property type="entry name" value="P-loop_NTPase"/>
</dbReference>
<evidence type="ECO:0000259" key="6">
    <source>
        <dbReference type="SMART" id="SM00382"/>
    </source>
</evidence>
<feature type="region of interest" description="Disordered" evidence="5">
    <location>
        <begin position="103"/>
        <end position="323"/>
    </location>
</feature>
<dbReference type="InterPro" id="IPR036339">
    <property type="entry name" value="PUB-like_dom_sf"/>
</dbReference>
<feature type="region of interest" description="Disordered" evidence="5">
    <location>
        <begin position="1727"/>
        <end position="1768"/>
    </location>
</feature>
<dbReference type="GO" id="GO:0005524">
    <property type="term" value="F:ATP binding"/>
    <property type="evidence" value="ECO:0007669"/>
    <property type="project" value="UniProtKB-KW"/>
</dbReference>
<proteinExistence type="inferred from homology"/>
<dbReference type="PANTHER" id="PTHR23069:SF0">
    <property type="entry name" value="TAT-BINDING HOMOLOG 7"/>
    <property type="match status" value="1"/>
</dbReference>
<keyword evidence="4" id="KW-0103">Bromodomain</keyword>
<dbReference type="Proteomes" id="UP000318447">
    <property type="component" value="Unassembled WGS sequence"/>
</dbReference>
<dbReference type="InterPro" id="IPR045199">
    <property type="entry name" value="ATAD2-like"/>
</dbReference>
<dbReference type="GO" id="GO:0003682">
    <property type="term" value="F:chromatin binding"/>
    <property type="evidence" value="ECO:0007669"/>
    <property type="project" value="TreeGrafter"/>
</dbReference>
<dbReference type="InterPro" id="IPR018997">
    <property type="entry name" value="PUB_domain"/>
</dbReference>
<feature type="region of interest" description="Disordered" evidence="5">
    <location>
        <begin position="1276"/>
        <end position="1389"/>
    </location>
</feature>
<dbReference type="PROSITE" id="PS00674">
    <property type="entry name" value="AAA"/>
    <property type="match status" value="1"/>
</dbReference>
<dbReference type="FunFam" id="3.40.50.300:FF:000061">
    <property type="entry name" value="ATPase family, AAA domain-containing 2"/>
    <property type="match status" value="1"/>
</dbReference>
<dbReference type="GO" id="GO:0016887">
    <property type="term" value="F:ATP hydrolysis activity"/>
    <property type="evidence" value="ECO:0007669"/>
    <property type="project" value="InterPro"/>
</dbReference>
<dbReference type="InterPro" id="IPR041569">
    <property type="entry name" value="AAA_lid_3"/>
</dbReference>
<comment type="caution">
    <text evidence="7">The sequence shown here is derived from an EMBL/GenBank/DDBJ whole genome shotgun (WGS) entry which is preliminary data.</text>
</comment>
<dbReference type="Gene3D" id="1.20.58.2190">
    <property type="match status" value="1"/>
</dbReference>
<dbReference type="Pfam" id="PF00004">
    <property type="entry name" value="AAA"/>
    <property type="match status" value="1"/>
</dbReference>
<dbReference type="VEuPathDB" id="TriTrypDB:LdBPK_110910.1"/>
<feature type="compositionally biased region" description="Basic and acidic residues" evidence="5">
    <location>
        <begin position="1934"/>
        <end position="1956"/>
    </location>
</feature>
<evidence type="ECO:0000256" key="3">
    <source>
        <dbReference type="ARBA" id="ARBA00022840"/>
    </source>
</evidence>
<dbReference type="SMART" id="SM00382">
    <property type="entry name" value="AAA"/>
    <property type="match status" value="1"/>
</dbReference>
<feature type="region of interest" description="Disordered" evidence="5">
    <location>
        <begin position="893"/>
        <end position="923"/>
    </location>
</feature>
<dbReference type="Gene3D" id="1.10.8.60">
    <property type="match status" value="1"/>
</dbReference>
<dbReference type="GO" id="GO:0006337">
    <property type="term" value="P:nucleosome disassembly"/>
    <property type="evidence" value="ECO:0007669"/>
    <property type="project" value="TreeGrafter"/>
</dbReference>
<protein>
    <submittedName>
        <fullName evidence="7">ATPase associated with various cellular activities (AAA) family protein</fullName>
    </submittedName>
</protein>
<dbReference type="CDD" id="cd09212">
    <property type="entry name" value="PUB"/>
    <property type="match status" value="1"/>
</dbReference>
<feature type="compositionally biased region" description="Low complexity" evidence="5">
    <location>
        <begin position="311"/>
        <end position="320"/>
    </location>
</feature>
<feature type="compositionally biased region" description="Low complexity" evidence="5">
    <location>
        <begin position="1006"/>
        <end position="1022"/>
    </location>
</feature>
<name>A0A504Y100_LEIDO</name>
<feature type="region of interest" description="Disordered" evidence="5">
    <location>
        <begin position="1922"/>
        <end position="1980"/>
    </location>
</feature>
<evidence type="ECO:0000256" key="5">
    <source>
        <dbReference type="SAM" id="MobiDB-lite"/>
    </source>
</evidence>
<keyword evidence="3" id="KW-0067">ATP-binding</keyword>
<feature type="compositionally biased region" description="Basic and acidic residues" evidence="5">
    <location>
        <begin position="1352"/>
        <end position="1365"/>
    </location>
</feature>
<evidence type="ECO:0000256" key="2">
    <source>
        <dbReference type="ARBA" id="ARBA00022741"/>
    </source>
</evidence>
<keyword evidence="2" id="KW-0547">Nucleotide-binding</keyword>
<feature type="compositionally biased region" description="Low complexity" evidence="5">
    <location>
        <begin position="1758"/>
        <end position="1767"/>
    </location>
</feature>
<dbReference type="FunFam" id="1.10.8.60:FF:000084">
    <property type="entry name" value="p-loop containing nucleoside triphosphate hydrolase superfamily protein"/>
    <property type="match status" value="1"/>
</dbReference>
<feature type="compositionally biased region" description="Basic and acidic residues" evidence="5">
    <location>
        <begin position="116"/>
        <end position="130"/>
    </location>
</feature>
<dbReference type="VEuPathDB" id="TriTrypDB:LdCL_110014600"/>
<evidence type="ECO:0000256" key="4">
    <source>
        <dbReference type="ARBA" id="ARBA00023117"/>
    </source>
</evidence>
<dbReference type="PANTHER" id="PTHR23069">
    <property type="entry name" value="AAA DOMAIN-CONTAINING"/>
    <property type="match status" value="1"/>
</dbReference>
<dbReference type="Pfam" id="PF09409">
    <property type="entry name" value="PUB"/>
    <property type="match status" value="1"/>
</dbReference>
<gene>
    <name evidence="7" type="ORF">CGC21_0800</name>
</gene>
<dbReference type="VEuPathDB" id="TriTrypDB:LDHU3_11.1130"/>
<dbReference type="EMBL" id="RHLC01000035">
    <property type="protein sequence ID" value="TPP53008.1"/>
    <property type="molecule type" value="Genomic_DNA"/>
</dbReference>
<dbReference type="Gene3D" id="3.40.50.300">
    <property type="entry name" value="P-loop containing nucleotide triphosphate hydrolases"/>
    <property type="match status" value="1"/>
</dbReference>
<feature type="compositionally biased region" description="Basic and acidic residues" evidence="5">
    <location>
        <begin position="191"/>
        <end position="207"/>
    </location>
</feature>
<feature type="compositionally biased region" description="Basic residues" evidence="5">
    <location>
        <begin position="1332"/>
        <end position="1351"/>
    </location>
</feature>
<dbReference type="GO" id="GO:0006334">
    <property type="term" value="P:nucleosome assembly"/>
    <property type="evidence" value="ECO:0007669"/>
    <property type="project" value="TreeGrafter"/>
</dbReference>
<dbReference type="GO" id="GO:0045815">
    <property type="term" value="P:transcription initiation-coupled chromatin remodeling"/>
    <property type="evidence" value="ECO:0007669"/>
    <property type="project" value="TreeGrafter"/>
</dbReference>
<feature type="compositionally biased region" description="Basic and acidic residues" evidence="5">
    <location>
        <begin position="143"/>
        <end position="153"/>
    </location>
</feature>
<dbReference type="GO" id="GO:0005634">
    <property type="term" value="C:nucleus"/>
    <property type="evidence" value="ECO:0007669"/>
    <property type="project" value="TreeGrafter"/>
</dbReference>
<dbReference type="SUPFAM" id="SSF52540">
    <property type="entry name" value="P-loop containing nucleoside triphosphate hydrolases"/>
    <property type="match status" value="1"/>
</dbReference>
<accession>A0A504Y100</accession>
<feature type="region of interest" description="Disordered" evidence="5">
    <location>
        <begin position="992"/>
        <end position="1026"/>
    </location>
</feature>
<feature type="domain" description="AAA+ ATPase" evidence="6">
    <location>
        <begin position="461"/>
        <end position="616"/>
    </location>
</feature>
<evidence type="ECO:0000313" key="8">
    <source>
        <dbReference type="Proteomes" id="UP000318447"/>
    </source>
</evidence>
<organism evidence="7 8">
    <name type="scientific">Leishmania donovani</name>
    <dbReference type="NCBI Taxonomy" id="5661"/>
    <lineage>
        <taxon>Eukaryota</taxon>
        <taxon>Discoba</taxon>
        <taxon>Euglenozoa</taxon>
        <taxon>Kinetoplastea</taxon>
        <taxon>Metakinetoplastina</taxon>
        <taxon>Trypanosomatida</taxon>
        <taxon>Trypanosomatidae</taxon>
        <taxon>Leishmaniinae</taxon>
        <taxon>Leishmania</taxon>
    </lineage>
</organism>
<sequence length="2038" mass="221259">MVLTRSQAKRGRSSDVGDDDDSSVVGPVSSDADTSDGEDVHRRSTAKPRSFPAETTPIKNGSLASGQRGASLLASPQGERLGRGCRVPHATVSLDEQYLAASLRRSKPLQRSPGHRGNDGDGVARTRSSDEENDALATHSRYPQREAAKRAMENLRSTLAHPNGAAGRGGSGAADDEDSDSNSMGAFNFRHHPELEEEIKKSREMYRRRCRNRNSASDDDEDESTASSSSEESADENAPARRATRGRPRLSTDWRGSAAAPSSNSPAGATTRRARAADADAVPIDSSISDASMREESVERMAQQDQRAGPSSSSSESGEGSLTGDFMTEAQRRHAVRQARESVTENININHYMADAVGVKDSKKVRRRQLDRRYRWLMHQEEDARTRADGYGGCAGAADGGSGGAATTANGALGDISPLQIDDGITFDSVGGLPEHIVTLREMVLLPLLYPDLFERLDLKAPRGVLFVGPPGTGKTLMARALANEGSGFARGSNTGGATPSQQQHRITFFVRKGADLLSKWVGESERQLKLLFEEAKRLQPSIIFFDEVDGLAPARHAKAEQTQAALVSTLLALLDGLEDRGQVVVIGATNRPDTLDPALRRPGRFDRELVFPLPDAAARRHILTIQLAKKAMPGNAAQRAALLKDLVEMTEGYTGADLAALCTEASLHRLRTALPQLYLSSQRLRVPSDVEKTQLHVRTEDFYAAAQLMQPSLRRPRNRGASGVTDSFLDPYIEVLLRGTRDATLAALAPSWSLVDKALRAGSRDCQDMATAVRSLCTVPIPQPPRPCLLVLREASDDLPSSCLLKGLPRLPQLTVHLPQLCWDDSESRGAWRASAAVADDCLGDRSGSRFAGISFTHMSHVVDSVRQCSPCVVYLSGVEEWLRGTSAERETAATDLSSDDEGVVRAGSEAASHTDSSRPDAFTTSADAKVAIDGAEGLSPVHQQQLSRRRQHLLQVFRYYLNTMADTDVIFLLPCATAATCELLIGPESPAPAASKPRTASTALSPQQLDSLSPSSPTLQADPPSAVQLRRFSARQQLLHPQFSVVVAAVSAAPLPNDLRHFVEYVYRIVAMTLQLHHRTAVASATSEPTKVHGETRATAAVGPSGALVVDKAPPSSPLSAANLRARRRADRAQRCELWRRVEYRRLQLRHVLMKWVSQYINSGKFKLLASADLDLAADSPQFKSWQQHTRHHRIGLQDILEKIEDEAYVCLSQYHDDIDQLVRNVRSFFRTRAAQDQRYRLKALDLKETCLLNMYKLNRAVIRFCEETRDIHEPSSDEDAADMGEAQRVGAEGPGRDPTALVSKDADPALIAEQSRRAMSFSQRPSAPVRRKSRRYYGERRRRRKPKKDSKAETRKTADEKQAAAPAAEEEDVTANGSRTSASGMAKDRASVLITASSAQDWACGLLASLSYTRLYQVFKSMMRGLEMEVRGAECQVTSTVLPGEARKPNDAAGVPLIVTGDSERAPDAYAATVFRQLLLAAVGEIAQLHELFKLGALTQEEFNEAKQATIRSFKTAAAAKAASAPAPAVSSASLSESPACSSLTPAKQQPDSSATFEEWKELWDTATVSTRTATASTASAPPGAFDARMQALRCLSRLLCNVQMYPAEPKYRRIRESNRIIAHELMSVAEASGAVLSFAGFVRERDEEDASASASPAGAATYCWVLHGEAAAAAAAGKAAAAVRLVDELLEYFGEQQSRRYRVQQLWRSVALEVRLERAARGVDSGSPLQDVSGHPEEVNNDEENENGKGGRGAAARSAESEAPSPPQALLSYLVECYTVDEAGDGLFSSIHHLQTLQRLYEEAAAHIAAGAQPSSSHSLLRTAEVYGAVVQQRGAVELLVYGCGACFHPPPVATQRVLAATASTLLPASSTPCSDTANDYTIQLIPSDTPNASEFAARCLRLLQRLRREVERVQQERTRAARQAAEASMRQELKRERQRRQLEKNSGRDEMPAVEQTQQRHQRLGDTDGEEESTVESAATYVVAVLKARWTENCGVASQGAAQQPHLPLPEARDVKSDATSTAATSVACRVTV</sequence>